<evidence type="ECO:0000259" key="5">
    <source>
        <dbReference type="Pfam" id="PF17919"/>
    </source>
</evidence>
<reference evidence="6 7" key="1">
    <citation type="submission" date="2024-04" db="EMBL/GenBank/DDBJ databases">
        <authorList>
            <person name="Waldvogel A.-M."/>
            <person name="Schoenle A."/>
        </authorList>
    </citation>
    <scope>NUCLEOTIDE SEQUENCE [LARGE SCALE GENOMIC DNA]</scope>
</reference>
<feature type="domain" description="Reverse transcriptase" evidence="4">
    <location>
        <begin position="315"/>
        <end position="386"/>
    </location>
</feature>
<evidence type="ECO:0000256" key="2">
    <source>
        <dbReference type="ARBA" id="ARBA00012180"/>
    </source>
</evidence>
<evidence type="ECO:0000259" key="4">
    <source>
        <dbReference type="Pfam" id="PF00078"/>
    </source>
</evidence>
<feature type="domain" description="Reverse transcriptase/retrotransposon-derived protein RNase H-like" evidence="5">
    <location>
        <begin position="398"/>
        <end position="493"/>
    </location>
</feature>
<evidence type="ECO:0000313" key="7">
    <source>
        <dbReference type="Proteomes" id="UP001497482"/>
    </source>
</evidence>
<dbReference type="InterPro" id="IPR043128">
    <property type="entry name" value="Rev_trsase/Diguanyl_cyclase"/>
</dbReference>
<comment type="similarity">
    <text evidence="1">Belongs to the beta type-B retroviral polymerase family. HERV class-II K(HML-2) pol subfamily.</text>
</comment>
<name>A0AAV2ITX6_KNICA</name>
<dbReference type="EC" id="3.1.26.4" evidence="2"/>
<dbReference type="PANTHER" id="PTHR37984">
    <property type="entry name" value="PROTEIN CBG26694"/>
    <property type="match status" value="1"/>
</dbReference>
<dbReference type="CDD" id="cd09274">
    <property type="entry name" value="RNase_HI_RT_Ty3"/>
    <property type="match status" value="1"/>
</dbReference>
<dbReference type="AlphaFoldDB" id="A0AAV2ITX6"/>
<gene>
    <name evidence="6" type="ORF">KC01_LOCUS317</name>
</gene>
<evidence type="ECO:0000256" key="1">
    <source>
        <dbReference type="ARBA" id="ARBA00010879"/>
    </source>
</evidence>
<dbReference type="SUPFAM" id="SSF56672">
    <property type="entry name" value="DNA/RNA polymerases"/>
    <property type="match status" value="1"/>
</dbReference>
<accession>A0AAV2ITX6</accession>
<dbReference type="Gene3D" id="3.10.10.10">
    <property type="entry name" value="HIV Type 1 Reverse Transcriptase, subunit A, domain 1"/>
    <property type="match status" value="1"/>
</dbReference>
<protein>
    <recommendedName>
        <fullName evidence="2">ribonuclease H</fullName>
        <ecNumber evidence="2">3.1.26.4</ecNumber>
    </recommendedName>
</protein>
<dbReference type="InterPro" id="IPR000477">
    <property type="entry name" value="RT_dom"/>
</dbReference>
<dbReference type="InterPro" id="IPR043502">
    <property type="entry name" value="DNA/RNA_pol_sf"/>
</dbReference>
<evidence type="ECO:0000313" key="6">
    <source>
        <dbReference type="EMBL" id="CAL1567516.1"/>
    </source>
</evidence>
<dbReference type="InterPro" id="IPR050951">
    <property type="entry name" value="Retrovirus_Pol_polyprotein"/>
</dbReference>
<feature type="region of interest" description="Disordered" evidence="3">
    <location>
        <begin position="227"/>
        <end position="247"/>
    </location>
</feature>
<dbReference type="PANTHER" id="PTHR37984:SF13">
    <property type="entry name" value="RIBONUCLEASE H"/>
    <property type="match status" value="1"/>
</dbReference>
<evidence type="ECO:0000256" key="3">
    <source>
        <dbReference type="SAM" id="MobiDB-lite"/>
    </source>
</evidence>
<dbReference type="Gene3D" id="3.10.20.370">
    <property type="match status" value="1"/>
</dbReference>
<sequence length="711" mass="79231">MSDNEGANQANAVAGGMAAAMMGTLSVFDSQAQTWEEYCEVLGHFFEANNITDAGRKRAILLSSVGSKTYSLMRNLLSPDKPGDKSFTELTNLLQSHFNPKPSEIVQRFKFNSRTRTANETVTEYVAVLRELAQHCNYGDKLKEMLRDRLVCGIAEDRIQRRLLAEPDLTFEKALKIAQAIETANRDVRDLQPTLDSAAGKNATPMTVHKVGTENKRQRHVKKMCRSAPPGAQQTKGGGKSFVKGEKVPVLKPDGGARICGDYKLTVNPVSKLEQYPIPRLEDLFEKLTGGEKFSKLDLSHAYQQVSLDETSKPPAIFQRMMEGLLSRIPNVAVYLDDILLTGRSDHEHLETLNEVLRRLQEAGLRLKRNKCAFLEREAEFLGHKVDSAGLHPLPNKEEQERAFGESKKLLQLSKVLVHYDSQKDLLLACDASPYGVGAVLSHRMSDGQERPIGFMSRTLTPAESNYSQLDKEGLAVMFGIQRFHKYLYGRRWAVTLRAYEYEIVYKPGKYHGNADALSRLPLPQPSTEKVQEDRVLMMEDALLVSATEVEQKQGVQKKHHDKQRTVRSFLIGDAVITRNFSYGPKWIQGFITKVTGPVSYKVMLGDGSIVRRHVDQILDRPEQKDIIDPEGTGPPAVPLVSADATPLSEEPGAVSVSGALEGNPQLRDITTPSMVVIPETVREAPLVVPARRSQRTVSKPNFLKDYVCGK</sequence>
<dbReference type="Gene3D" id="3.30.70.270">
    <property type="match status" value="2"/>
</dbReference>
<dbReference type="CDD" id="cd01647">
    <property type="entry name" value="RT_LTR"/>
    <property type="match status" value="1"/>
</dbReference>
<organism evidence="6 7">
    <name type="scientific">Knipowitschia caucasica</name>
    <name type="common">Caucasian dwarf goby</name>
    <name type="synonym">Pomatoschistus caucasicus</name>
    <dbReference type="NCBI Taxonomy" id="637954"/>
    <lineage>
        <taxon>Eukaryota</taxon>
        <taxon>Metazoa</taxon>
        <taxon>Chordata</taxon>
        <taxon>Craniata</taxon>
        <taxon>Vertebrata</taxon>
        <taxon>Euteleostomi</taxon>
        <taxon>Actinopterygii</taxon>
        <taxon>Neopterygii</taxon>
        <taxon>Teleostei</taxon>
        <taxon>Neoteleostei</taxon>
        <taxon>Acanthomorphata</taxon>
        <taxon>Gobiaria</taxon>
        <taxon>Gobiiformes</taxon>
        <taxon>Gobioidei</taxon>
        <taxon>Gobiidae</taxon>
        <taxon>Gobiinae</taxon>
        <taxon>Knipowitschia</taxon>
    </lineage>
</organism>
<dbReference type="Pfam" id="PF00078">
    <property type="entry name" value="RVT_1"/>
    <property type="match status" value="1"/>
</dbReference>
<dbReference type="Pfam" id="PF17919">
    <property type="entry name" value="RT_RNaseH_2"/>
    <property type="match status" value="1"/>
</dbReference>
<dbReference type="InterPro" id="IPR041577">
    <property type="entry name" value="RT_RNaseH_2"/>
</dbReference>
<proteinExistence type="inferred from homology"/>
<dbReference type="FunFam" id="3.30.70.270:FF:000003">
    <property type="entry name" value="Transposon Ty3-G Gag-Pol polyprotein"/>
    <property type="match status" value="1"/>
</dbReference>
<dbReference type="Proteomes" id="UP001497482">
    <property type="component" value="Chromosome 1"/>
</dbReference>
<keyword evidence="7" id="KW-1185">Reference proteome</keyword>
<dbReference type="GO" id="GO:0004523">
    <property type="term" value="F:RNA-DNA hybrid ribonuclease activity"/>
    <property type="evidence" value="ECO:0007669"/>
    <property type="project" value="UniProtKB-EC"/>
</dbReference>
<dbReference type="EMBL" id="OZ035823">
    <property type="protein sequence ID" value="CAL1567516.1"/>
    <property type="molecule type" value="Genomic_DNA"/>
</dbReference>
<dbReference type="FunFam" id="3.10.20.370:FF:000001">
    <property type="entry name" value="Retrovirus-related Pol polyprotein from transposon 17.6-like protein"/>
    <property type="match status" value="1"/>
</dbReference>